<gene>
    <name evidence="3" type="ORF">CTAYLR_002158</name>
</gene>
<evidence type="ECO:0000313" key="4">
    <source>
        <dbReference type="Proteomes" id="UP001230188"/>
    </source>
</evidence>
<evidence type="ECO:0000313" key="3">
    <source>
        <dbReference type="EMBL" id="KAJ8613539.1"/>
    </source>
</evidence>
<dbReference type="PANTHER" id="PTHR12197">
    <property type="entry name" value="HISTONE-LYSINE N-METHYLTRANSFERASE SMYD"/>
    <property type="match status" value="1"/>
</dbReference>
<sequence length="347" mass="37976">MEALPRVRPTAWSSEALRTLFPARFKPVFVSDALGLAKDLRVGGGRGYVAVREVEAGELLLVEHPLAVRGESLKADAAALAEACSEDDDYRRAAQTLYPAGASIDPERLATVWRLCAFETGIYAYQSIFNDDPDPNCLQLFVAEDERDEVWATRPVAPGEHLTLSYVQPVEASASRRAKVLRHHDFLPPAPDDDAVARLEEALDALEADLDDLAAAREHAAMADHLADSKVRRRARSLFARAAATNNNNDDDIDVAALRAALAWLDDLDADPNRGPHHPDAGFAAGLAAAALDRLAPRAAASSIAAATGRPWTTPAELYAARRRLQARDDRCRMLYDSRRWLPMEKK</sequence>
<protein>
    <recommendedName>
        <fullName evidence="2">SET domain-containing protein</fullName>
    </recommendedName>
</protein>
<dbReference type="EMBL" id="JAQMWT010000028">
    <property type="protein sequence ID" value="KAJ8613539.1"/>
    <property type="molecule type" value="Genomic_DNA"/>
</dbReference>
<dbReference type="Pfam" id="PF00856">
    <property type="entry name" value="SET"/>
    <property type="match status" value="1"/>
</dbReference>
<dbReference type="Gene3D" id="2.170.270.10">
    <property type="entry name" value="SET domain"/>
    <property type="match status" value="1"/>
</dbReference>
<keyword evidence="4" id="KW-1185">Reference proteome</keyword>
<name>A0AAD7XN79_9STRA</name>
<keyword evidence="1" id="KW-0175">Coiled coil</keyword>
<dbReference type="InterPro" id="IPR001214">
    <property type="entry name" value="SET_dom"/>
</dbReference>
<accession>A0AAD7XN79</accession>
<evidence type="ECO:0000256" key="1">
    <source>
        <dbReference type="SAM" id="Coils"/>
    </source>
</evidence>
<comment type="caution">
    <text evidence="3">The sequence shown here is derived from an EMBL/GenBank/DDBJ whole genome shotgun (WGS) entry which is preliminary data.</text>
</comment>
<feature type="domain" description="SET" evidence="2">
    <location>
        <begin position="45"/>
        <end position="166"/>
    </location>
</feature>
<dbReference type="PANTHER" id="PTHR12197:SF292">
    <property type="entry name" value="SET DOMAIN-CONTAINING PROTEIN"/>
    <property type="match status" value="1"/>
</dbReference>
<dbReference type="InterPro" id="IPR050869">
    <property type="entry name" value="H3K4_H4K5_MeTrfase"/>
</dbReference>
<dbReference type="InterPro" id="IPR046341">
    <property type="entry name" value="SET_dom_sf"/>
</dbReference>
<dbReference type="Proteomes" id="UP001230188">
    <property type="component" value="Unassembled WGS sequence"/>
</dbReference>
<evidence type="ECO:0000259" key="2">
    <source>
        <dbReference type="Pfam" id="PF00856"/>
    </source>
</evidence>
<dbReference type="AlphaFoldDB" id="A0AAD7XN79"/>
<reference evidence="3" key="1">
    <citation type="submission" date="2023-01" db="EMBL/GenBank/DDBJ databases">
        <title>Metagenome sequencing of chrysophaentin producing Chrysophaeum taylorii.</title>
        <authorList>
            <person name="Davison J."/>
            <person name="Bewley C."/>
        </authorList>
    </citation>
    <scope>NUCLEOTIDE SEQUENCE</scope>
    <source>
        <strain evidence="3">NIES-1699</strain>
    </source>
</reference>
<dbReference type="SUPFAM" id="SSF82199">
    <property type="entry name" value="SET domain"/>
    <property type="match status" value="1"/>
</dbReference>
<feature type="coiled-coil region" evidence="1">
    <location>
        <begin position="196"/>
        <end position="223"/>
    </location>
</feature>
<organism evidence="3 4">
    <name type="scientific">Chrysophaeum taylorii</name>
    <dbReference type="NCBI Taxonomy" id="2483200"/>
    <lineage>
        <taxon>Eukaryota</taxon>
        <taxon>Sar</taxon>
        <taxon>Stramenopiles</taxon>
        <taxon>Ochrophyta</taxon>
        <taxon>Pelagophyceae</taxon>
        <taxon>Pelagomonadales</taxon>
        <taxon>Pelagomonadaceae</taxon>
        <taxon>Chrysophaeum</taxon>
    </lineage>
</organism>
<proteinExistence type="predicted"/>